<sequence length="109" mass="12422">MIEAIVGSEGAERVLLFLAARNSGYAREIANNWSMDVSTVQNQLLRMERDGLLVSRTVGRTRVFEFNPRYAFKGEVIALLHKALTQLPQGVREQLTLDRRRPRRTGKPL</sequence>
<dbReference type="EMBL" id="VRZA01000005">
    <property type="protein sequence ID" value="TXS91944.1"/>
    <property type="molecule type" value="Genomic_DNA"/>
</dbReference>
<comment type="caution">
    <text evidence="1">The sequence shown here is derived from an EMBL/GenBank/DDBJ whole genome shotgun (WGS) entry which is preliminary data.</text>
</comment>
<reference evidence="1 2" key="1">
    <citation type="submission" date="2019-08" db="EMBL/GenBank/DDBJ databases">
        <title>Parahaliea maris sp. nov., isolated from the surface seawater.</title>
        <authorList>
            <person name="Liu Y."/>
        </authorList>
    </citation>
    <scope>NUCLEOTIDE SEQUENCE [LARGE SCALE GENOMIC DNA]</scope>
    <source>
        <strain evidence="1 2">HSLHS9</strain>
    </source>
</reference>
<protein>
    <submittedName>
        <fullName evidence="1">ArsR family transcriptional regulator</fullName>
    </submittedName>
</protein>
<dbReference type="AlphaFoldDB" id="A0A5C8ZW00"/>
<keyword evidence="2" id="KW-1185">Reference proteome</keyword>
<proteinExistence type="predicted"/>
<dbReference type="RefSeq" id="WP_148069183.1">
    <property type="nucleotide sequence ID" value="NZ_VRZA01000005.1"/>
</dbReference>
<organism evidence="1 2">
    <name type="scientific">Parahaliea maris</name>
    <dbReference type="NCBI Taxonomy" id="2716870"/>
    <lineage>
        <taxon>Bacteria</taxon>
        <taxon>Pseudomonadati</taxon>
        <taxon>Pseudomonadota</taxon>
        <taxon>Gammaproteobacteria</taxon>
        <taxon>Cellvibrionales</taxon>
        <taxon>Halieaceae</taxon>
        <taxon>Parahaliea</taxon>
    </lineage>
</organism>
<name>A0A5C8ZW00_9GAMM</name>
<accession>A0A5C8ZW00</accession>
<dbReference type="SUPFAM" id="SSF46785">
    <property type="entry name" value="Winged helix' DNA-binding domain"/>
    <property type="match status" value="1"/>
</dbReference>
<dbReference type="Proteomes" id="UP000321039">
    <property type="component" value="Unassembled WGS sequence"/>
</dbReference>
<gene>
    <name evidence="1" type="ORF">FV139_14555</name>
</gene>
<evidence type="ECO:0000313" key="1">
    <source>
        <dbReference type="EMBL" id="TXS91944.1"/>
    </source>
</evidence>
<dbReference type="InterPro" id="IPR036390">
    <property type="entry name" value="WH_DNA-bd_sf"/>
</dbReference>
<evidence type="ECO:0000313" key="2">
    <source>
        <dbReference type="Proteomes" id="UP000321039"/>
    </source>
</evidence>
<dbReference type="InterPro" id="IPR036388">
    <property type="entry name" value="WH-like_DNA-bd_sf"/>
</dbReference>
<dbReference type="Gene3D" id="1.10.10.10">
    <property type="entry name" value="Winged helix-like DNA-binding domain superfamily/Winged helix DNA-binding domain"/>
    <property type="match status" value="1"/>
</dbReference>